<feature type="region of interest" description="Disordered" evidence="1">
    <location>
        <begin position="1"/>
        <end position="26"/>
    </location>
</feature>
<dbReference type="EMBL" id="WHWC01000001">
    <property type="protein sequence ID" value="KAG8389720.1"/>
    <property type="molecule type" value="Genomic_DNA"/>
</dbReference>
<name>A0AAV6Y7K9_9LAMI</name>
<sequence length="334" mass="38666">MRWHKENPVEEGKLCHPRDGPKSPGKSLDGYLQPLIDELKTLWDVGVETYDASRKQNFQMKATLMWTISDFPAYRMLSGWSNHDILYRLYDAEKQAQLPDLTPHALGLIRDKELATWFYNCVESPANQITNNDIKRLSRGFNSIVKHWNGHIVNGYRFHTIEYREEKSTINSGVCISGSYYNDSTIEYYGELLEILELSFLGPDDNTIGMFKCKWFDSGRLGTKIHLRSTYEISYTSIPSEQTPLKEFYQETSSSNLAHVVLDNELDDIDILIDVHREEEEVNPDELYLHERELEQEVEFDNLEEGLVELDEENLLEEELGNEDDLAYSDSSSG</sequence>
<gene>
    <name evidence="2" type="ORF">BUALT_Bualt01G0008100</name>
</gene>
<feature type="region of interest" description="Disordered" evidence="1">
    <location>
        <begin position="314"/>
        <end position="334"/>
    </location>
</feature>
<feature type="compositionally biased region" description="Acidic residues" evidence="1">
    <location>
        <begin position="314"/>
        <end position="327"/>
    </location>
</feature>
<reference evidence="2" key="1">
    <citation type="submission" date="2019-10" db="EMBL/GenBank/DDBJ databases">
        <authorList>
            <person name="Zhang R."/>
            <person name="Pan Y."/>
            <person name="Wang J."/>
            <person name="Ma R."/>
            <person name="Yu S."/>
        </authorList>
    </citation>
    <scope>NUCLEOTIDE SEQUENCE</scope>
    <source>
        <strain evidence="2">LA-IB0</strain>
        <tissue evidence="2">Leaf</tissue>
    </source>
</reference>
<dbReference type="AlphaFoldDB" id="A0AAV6Y7K9"/>
<evidence type="ECO:0008006" key="4">
    <source>
        <dbReference type="Google" id="ProtNLM"/>
    </source>
</evidence>
<dbReference type="InterPro" id="IPR004242">
    <property type="entry name" value="Transposase_21"/>
</dbReference>
<evidence type="ECO:0000256" key="1">
    <source>
        <dbReference type="SAM" id="MobiDB-lite"/>
    </source>
</evidence>
<organism evidence="2 3">
    <name type="scientific">Buddleja alternifolia</name>
    <dbReference type="NCBI Taxonomy" id="168488"/>
    <lineage>
        <taxon>Eukaryota</taxon>
        <taxon>Viridiplantae</taxon>
        <taxon>Streptophyta</taxon>
        <taxon>Embryophyta</taxon>
        <taxon>Tracheophyta</taxon>
        <taxon>Spermatophyta</taxon>
        <taxon>Magnoliopsida</taxon>
        <taxon>eudicotyledons</taxon>
        <taxon>Gunneridae</taxon>
        <taxon>Pentapetalae</taxon>
        <taxon>asterids</taxon>
        <taxon>lamiids</taxon>
        <taxon>Lamiales</taxon>
        <taxon>Scrophulariaceae</taxon>
        <taxon>Buddlejeae</taxon>
        <taxon>Buddleja</taxon>
    </lineage>
</organism>
<comment type="caution">
    <text evidence="2">The sequence shown here is derived from an EMBL/GenBank/DDBJ whole genome shotgun (WGS) entry which is preliminary data.</text>
</comment>
<proteinExistence type="predicted"/>
<feature type="compositionally biased region" description="Basic and acidic residues" evidence="1">
    <location>
        <begin position="1"/>
        <end position="21"/>
    </location>
</feature>
<evidence type="ECO:0000313" key="3">
    <source>
        <dbReference type="Proteomes" id="UP000826271"/>
    </source>
</evidence>
<keyword evidence="3" id="KW-1185">Reference proteome</keyword>
<dbReference type="PANTHER" id="PTHR48258">
    <property type="entry name" value="DUF4218 DOMAIN-CONTAINING PROTEIN-RELATED"/>
    <property type="match status" value="1"/>
</dbReference>
<dbReference type="Pfam" id="PF02992">
    <property type="entry name" value="Transposase_21"/>
    <property type="match status" value="1"/>
</dbReference>
<accession>A0AAV6Y7K9</accession>
<protein>
    <recommendedName>
        <fullName evidence="4">DUF4216 domain-containing protein</fullName>
    </recommendedName>
</protein>
<evidence type="ECO:0000313" key="2">
    <source>
        <dbReference type="EMBL" id="KAG8389720.1"/>
    </source>
</evidence>
<dbReference type="PANTHER" id="PTHR48258:SF11">
    <property type="entry name" value="TDCA1-ORF2 PROTEIN"/>
    <property type="match status" value="1"/>
</dbReference>
<dbReference type="Proteomes" id="UP000826271">
    <property type="component" value="Unassembled WGS sequence"/>
</dbReference>